<dbReference type="SUPFAM" id="SSF52200">
    <property type="entry name" value="Toll/Interleukin receptor TIR domain"/>
    <property type="match status" value="1"/>
</dbReference>
<sequence length="358" mass="40124">MHRDDELEGGRIRRLAKAIQNEYELLTGDRLNLFVDNENIEWGNEWRGVIDSALLQTAFFVPLITPLYLRSEQCRREFVEFVGRASSANARELVLPIIYAETPAVTDPDTQDEVARIVQQIQWEDWRKLRLAEESSPEYRSAVNKVANRLVAIAAEVAERPVEPLIDEAGDDSPGSLDQMAIAEHNIFRWAEIMADLGKDLPDLANIARDHLAKLKESDRRGGGMRGRLVVMNEFANALSGISERVLENGLAFSRSAIEADPGIQAIIRMIHGEAESDEEREQVEQFYRQIEEVSETGTAAVVSLRDLIQNIDNVQSLARVVKTPMRQLRKGLTGVIDGVTVLNGWSRLIDEVRGAAS</sequence>
<comment type="caution">
    <text evidence="2">The sequence shown here is derived from an EMBL/GenBank/DDBJ whole genome shotgun (WGS) entry which is preliminary data.</text>
</comment>
<evidence type="ECO:0000313" key="3">
    <source>
        <dbReference type="Proteomes" id="UP000604117"/>
    </source>
</evidence>
<evidence type="ECO:0000313" key="2">
    <source>
        <dbReference type="EMBL" id="GIF75295.1"/>
    </source>
</evidence>
<dbReference type="EMBL" id="BONE01000041">
    <property type="protein sequence ID" value="GIF75295.1"/>
    <property type="molecule type" value="Genomic_DNA"/>
</dbReference>
<keyword evidence="3" id="KW-1185">Reference proteome</keyword>
<dbReference type="Proteomes" id="UP000604117">
    <property type="component" value="Unassembled WGS sequence"/>
</dbReference>
<protein>
    <recommendedName>
        <fullName evidence="1">TIR domain-containing protein</fullName>
    </recommendedName>
</protein>
<dbReference type="PROSITE" id="PS50104">
    <property type="entry name" value="TIR"/>
    <property type="match status" value="1"/>
</dbReference>
<organism evidence="2 3">
    <name type="scientific">Asanoa siamensis</name>
    <dbReference type="NCBI Taxonomy" id="926357"/>
    <lineage>
        <taxon>Bacteria</taxon>
        <taxon>Bacillati</taxon>
        <taxon>Actinomycetota</taxon>
        <taxon>Actinomycetes</taxon>
        <taxon>Micromonosporales</taxon>
        <taxon>Micromonosporaceae</taxon>
        <taxon>Asanoa</taxon>
    </lineage>
</organism>
<proteinExistence type="predicted"/>
<reference evidence="2 3" key="1">
    <citation type="submission" date="2021-01" db="EMBL/GenBank/DDBJ databases">
        <title>Whole genome shotgun sequence of Asanoa siamensis NBRC 107932.</title>
        <authorList>
            <person name="Komaki H."/>
            <person name="Tamura T."/>
        </authorList>
    </citation>
    <scope>NUCLEOTIDE SEQUENCE [LARGE SCALE GENOMIC DNA]</scope>
    <source>
        <strain evidence="2 3">NBRC 107932</strain>
    </source>
</reference>
<name>A0ABQ4CVK2_9ACTN</name>
<dbReference type="Pfam" id="PF13676">
    <property type="entry name" value="TIR_2"/>
    <property type="match status" value="1"/>
</dbReference>
<accession>A0ABQ4CVK2</accession>
<dbReference type="InterPro" id="IPR035897">
    <property type="entry name" value="Toll_tir_struct_dom_sf"/>
</dbReference>
<evidence type="ECO:0000259" key="1">
    <source>
        <dbReference type="PROSITE" id="PS50104"/>
    </source>
</evidence>
<dbReference type="InterPro" id="IPR000157">
    <property type="entry name" value="TIR_dom"/>
</dbReference>
<gene>
    <name evidence="2" type="ORF">Asi02nite_48130</name>
</gene>
<dbReference type="Gene3D" id="3.40.50.10140">
    <property type="entry name" value="Toll/interleukin-1 receptor homology (TIR) domain"/>
    <property type="match status" value="1"/>
</dbReference>
<dbReference type="SMART" id="SM00255">
    <property type="entry name" value="TIR"/>
    <property type="match status" value="1"/>
</dbReference>
<feature type="domain" description="TIR" evidence="1">
    <location>
        <begin position="1"/>
        <end position="133"/>
    </location>
</feature>